<evidence type="ECO:0000313" key="11">
    <source>
        <dbReference type="Proteomes" id="UP000023152"/>
    </source>
</evidence>
<dbReference type="InterPro" id="IPR036322">
    <property type="entry name" value="WD40_repeat_dom_sf"/>
</dbReference>
<sequence>TILSGSWDKSVRLWDIRSGQEIQEFIGHMSSVNAVEYSSFIVDNKELGGSSNVICSGAEDNIIRFWDVRSNKKELYIIKGEEKEHAGIMCLKFLKLKRNSKSNNIINLCYGSNKGSISIWG</sequence>
<feature type="repeat" description="WD" evidence="9">
    <location>
        <begin position="25"/>
        <end position="76"/>
    </location>
</feature>
<accession>X6P1A9</accession>
<comment type="similarity">
    <text evidence="8">Belongs to the WD repeat MDV1/CAF4 family.</text>
</comment>
<dbReference type="InterPro" id="IPR001680">
    <property type="entry name" value="WD40_rpt"/>
</dbReference>
<dbReference type="InterPro" id="IPR015943">
    <property type="entry name" value="WD40/YVTN_repeat-like_dom_sf"/>
</dbReference>
<keyword evidence="5" id="KW-0175">Coiled coil</keyword>
<keyword evidence="2 9" id="KW-0853">WD repeat</keyword>
<evidence type="ECO:0000256" key="1">
    <source>
        <dbReference type="ARBA" id="ARBA00004570"/>
    </source>
</evidence>
<comment type="subcellular location">
    <subcellularLocation>
        <location evidence="1">Mitochondrion outer membrane</location>
        <topology evidence="1">Peripheral membrane protein</topology>
        <orientation evidence="1">Cytoplasmic side</orientation>
    </subcellularLocation>
</comment>
<dbReference type="PRINTS" id="PR00320">
    <property type="entry name" value="GPROTEINBRPT"/>
</dbReference>
<dbReference type="AlphaFoldDB" id="X6P1A9"/>
<organism evidence="10 11">
    <name type="scientific">Reticulomyxa filosa</name>
    <dbReference type="NCBI Taxonomy" id="46433"/>
    <lineage>
        <taxon>Eukaryota</taxon>
        <taxon>Sar</taxon>
        <taxon>Rhizaria</taxon>
        <taxon>Retaria</taxon>
        <taxon>Foraminifera</taxon>
        <taxon>Monothalamids</taxon>
        <taxon>Reticulomyxidae</taxon>
        <taxon>Reticulomyxa</taxon>
    </lineage>
</organism>
<dbReference type="PROSITE" id="PS00678">
    <property type="entry name" value="WD_REPEATS_1"/>
    <property type="match status" value="2"/>
</dbReference>
<dbReference type="Pfam" id="PF00400">
    <property type="entry name" value="WD40"/>
    <property type="match status" value="2"/>
</dbReference>
<evidence type="ECO:0000256" key="2">
    <source>
        <dbReference type="ARBA" id="ARBA00022574"/>
    </source>
</evidence>
<gene>
    <name evidence="10" type="ORF">RFI_04777</name>
</gene>
<protein>
    <submittedName>
        <fullName evidence="10">WD-40 repeat protein</fullName>
    </submittedName>
</protein>
<keyword evidence="7" id="KW-0472">Membrane</keyword>
<evidence type="ECO:0000256" key="5">
    <source>
        <dbReference type="ARBA" id="ARBA00023054"/>
    </source>
</evidence>
<dbReference type="Gene3D" id="2.130.10.10">
    <property type="entry name" value="YVTN repeat-like/Quinoprotein amine dehydrogenase"/>
    <property type="match status" value="1"/>
</dbReference>
<dbReference type="PANTHER" id="PTHR19855:SF28">
    <property type="entry name" value="CCR4-ASSOCIATED FACTOR 4"/>
    <property type="match status" value="1"/>
</dbReference>
<dbReference type="SMART" id="SM00320">
    <property type="entry name" value="WD40"/>
    <property type="match status" value="2"/>
</dbReference>
<reference evidence="10 11" key="1">
    <citation type="journal article" date="2013" name="Curr. Biol.">
        <title>The Genome of the Foraminiferan Reticulomyxa filosa.</title>
        <authorList>
            <person name="Glockner G."/>
            <person name="Hulsmann N."/>
            <person name="Schleicher M."/>
            <person name="Noegel A.A."/>
            <person name="Eichinger L."/>
            <person name="Gallinger C."/>
            <person name="Pawlowski J."/>
            <person name="Sierra R."/>
            <person name="Euteneuer U."/>
            <person name="Pillet L."/>
            <person name="Moustafa A."/>
            <person name="Platzer M."/>
            <person name="Groth M."/>
            <person name="Szafranski K."/>
            <person name="Schliwa M."/>
        </authorList>
    </citation>
    <scope>NUCLEOTIDE SEQUENCE [LARGE SCALE GENOMIC DNA]</scope>
</reference>
<proteinExistence type="inferred from homology"/>
<dbReference type="PROSITE" id="PS50294">
    <property type="entry name" value="WD_REPEATS_REGION"/>
    <property type="match status" value="1"/>
</dbReference>
<evidence type="ECO:0000313" key="10">
    <source>
        <dbReference type="EMBL" id="ETO32340.1"/>
    </source>
</evidence>
<keyword evidence="11" id="KW-1185">Reference proteome</keyword>
<dbReference type="PANTHER" id="PTHR19855">
    <property type="entry name" value="WD40 REPEAT PROTEIN 12, 37"/>
    <property type="match status" value="1"/>
</dbReference>
<dbReference type="SUPFAM" id="SSF50978">
    <property type="entry name" value="WD40 repeat-like"/>
    <property type="match status" value="1"/>
</dbReference>
<evidence type="ECO:0000256" key="3">
    <source>
        <dbReference type="ARBA" id="ARBA00022737"/>
    </source>
</evidence>
<evidence type="ECO:0000256" key="9">
    <source>
        <dbReference type="PROSITE-ProRule" id="PRU00221"/>
    </source>
</evidence>
<dbReference type="Proteomes" id="UP000023152">
    <property type="component" value="Unassembled WGS sequence"/>
</dbReference>
<evidence type="ECO:0000256" key="4">
    <source>
        <dbReference type="ARBA" id="ARBA00022787"/>
    </source>
</evidence>
<feature type="non-terminal residue" evidence="10">
    <location>
        <position position="1"/>
    </location>
</feature>
<name>X6P1A9_RETFI</name>
<comment type="caution">
    <text evidence="10">The sequence shown here is derived from an EMBL/GenBank/DDBJ whole genome shotgun (WGS) entry which is preliminary data.</text>
</comment>
<dbReference type="PROSITE" id="PS50082">
    <property type="entry name" value="WD_REPEATS_2"/>
    <property type="match status" value="2"/>
</dbReference>
<dbReference type="GO" id="GO:0005741">
    <property type="term" value="C:mitochondrial outer membrane"/>
    <property type="evidence" value="ECO:0007669"/>
    <property type="project" value="UniProtKB-SubCell"/>
</dbReference>
<keyword evidence="6" id="KW-0496">Mitochondrion</keyword>
<dbReference type="OrthoDB" id="1930760at2759"/>
<dbReference type="InterPro" id="IPR020472">
    <property type="entry name" value="WD40_PAC1"/>
</dbReference>
<dbReference type="EMBL" id="ASPP01004275">
    <property type="protein sequence ID" value="ETO32340.1"/>
    <property type="molecule type" value="Genomic_DNA"/>
</dbReference>
<evidence type="ECO:0000256" key="8">
    <source>
        <dbReference type="ARBA" id="ARBA00038415"/>
    </source>
</evidence>
<feature type="repeat" description="WD" evidence="9">
    <location>
        <begin position="1"/>
        <end position="24"/>
    </location>
</feature>
<dbReference type="InterPro" id="IPR019775">
    <property type="entry name" value="WD40_repeat_CS"/>
</dbReference>
<evidence type="ECO:0000256" key="7">
    <source>
        <dbReference type="ARBA" id="ARBA00023136"/>
    </source>
</evidence>
<keyword evidence="4" id="KW-1000">Mitochondrion outer membrane</keyword>
<keyword evidence="3" id="KW-0677">Repeat</keyword>
<evidence type="ECO:0000256" key="6">
    <source>
        <dbReference type="ARBA" id="ARBA00023128"/>
    </source>
</evidence>